<feature type="non-terminal residue" evidence="3">
    <location>
        <position position="1"/>
    </location>
</feature>
<dbReference type="PANTHER" id="PTHR36305">
    <property type="entry name" value="PHOSPHATIDYLGLYCEROPHOSPHATASE A"/>
    <property type="match status" value="1"/>
</dbReference>
<proteinExistence type="predicted"/>
<dbReference type="AlphaFoldDB" id="A0A831LT80"/>
<dbReference type="Pfam" id="PF04608">
    <property type="entry name" value="PgpA"/>
    <property type="match status" value="1"/>
</dbReference>
<dbReference type="InterPro" id="IPR036681">
    <property type="entry name" value="PgpA-like_sf"/>
</dbReference>
<feature type="transmembrane region" description="Helical" evidence="1">
    <location>
        <begin position="126"/>
        <end position="143"/>
    </location>
</feature>
<dbReference type="GO" id="GO:0006655">
    <property type="term" value="P:phosphatidylglycerol biosynthetic process"/>
    <property type="evidence" value="ECO:0007669"/>
    <property type="project" value="UniProtKB-UniPathway"/>
</dbReference>
<keyword evidence="1" id="KW-0472">Membrane</keyword>
<evidence type="ECO:0000256" key="1">
    <source>
        <dbReference type="SAM" id="Phobius"/>
    </source>
</evidence>
<dbReference type="Proteomes" id="UP000886162">
    <property type="component" value="Unassembled WGS sequence"/>
</dbReference>
<dbReference type="InterPro" id="IPR007686">
    <property type="entry name" value="YutG/PgpA"/>
</dbReference>
<gene>
    <name evidence="3" type="ORF">ENN94_03060</name>
</gene>
<comment type="caution">
    <text evidence="3">The sequence shown here is derived from an EMBL/GenBank/DDBJ whole genome shotgun (WGS) entry which is preliminary data.</text>
</comment>
<dbReference type="SUPFAM" id="SSF101307">
    <property type="entry name" value="YutG-like"/>
    <property type="match status" value="1"/>
</dbReference>
<accession>A0A831LT80</accession>
<protein>
    <submittedName>
        <fullName evidence="3">Phosphatidylglycerophosphatase A</fullName>
    </submittedName>
</protein>
<evidence type="ECO:0000313" key="3">
    <source>
        <dbReference type="EMBL" id="HDR46660.1"/>
    </source>
</evidence>
<dbReference type="GO" id="GO:0008962">
    <property type="term" value="F:phosphatidylglycerophosphatase activity"/>
    <property type="evidence" value="ECO:0007669"/>
    <property type="project" value="InterPro"/>
</dbReference>
<dbReference type="PIRSF" id="PIRSF006162">
    <property type="entry name" value="PgpA"/>
    <property type="match status" value="1"/>
</dbReference>
<feature type="transmembrane region" description="Helical" evidence="1">
    <location>
        <begin position="73"/>
        <end position="97"/>
    </location>
</feature>
<name>A0A831LT80_9BACT</name>
<dbReference type="UniPathway" id="UPA00084">
    <property type="reaction ID" value="UER00504"/>
</dbReference>
<evidence type="ECO:0000259" key="2">
    <source>
        <dbReference type="Pfam" id="PF04608"/>
    </source>
</evidence>
<organism evidence="3">
    <name type="scientific">Geoalkalibacter subterraneus</name>
    <dbReference type="NCBI Taxonomy" id="483547"/>
    <lineage>
        <taxon>Bacteria</taxon>
        <taxon>Pseudomonadati</taxon>
        <taxon>Thermodesulfobacteriota</taxon>
        <taxon>Desulfuromonadia</taxon>
        <taxon>Desulfuromonadales</taxon>
        <taxon>Geoalkalibacteraceae</taxon>
        <taxon>Geoalkalibacter</taxon>
    </lineage>
</organism>
<keyword evidence="1" id="KW-0812">Transmembrane</keyword>
<reference evidence="3" key="1">
    <citation type="journal article" date="2020" name="mSystems">
        <title>Genome- and Community-Level Interaction Insights into Carbon Utilization and Element Cycling Functions of Hydrothermarchaeota in Hydrothermal Sediment.</title>
        <authorList>
            <person name="Zhou Z."/>
            <person name="Liu Y."/>
            <person name="Xu W."/>
            <person name="Pan J."/>
            <person name="Luo Z.H."/>
            <person name="Li M."/>
        </authorList>
    </citation>
    <scope>NUCLEOTIDE SEQUENCE [LARGE SCALE GENOMIC DNA]</scope>
    <source>
        <strain evidence="3">SpSt-1220</strain>
    </source>
</reference>
<feature type="transmembrane region" description="Helical" evidence="1">
    <location>
        <begin position="26"/>
        <end position="52"/>
    </location>
</feature>
<dbReference type="InterPro" id="IPR026037">
    <property type="entry name" value="PgpA"/>
</dbReference>
<sequence length="144" mass="15557">FLATNGGLGYAPLASGTFGTLAGIPAFYYLSCLSGLLQFVVLVGVITLSIFICQRAGNYFGEADDGRIVIDELAGYLVTVAFLPFTWGTALLAFFWFRLFDILKPPPIGYIDRNFKNGFGVTFDDVLAGVYAALALRLCLALFS</sequence>
<keyword evidence="1" id="KW-1133">Transmembrane helix</keyword>
<dbReference type="CDD" id="cd06971">
    <property type="entry name" value="PgpA"/>
    <property type="match status" value="1"/>
</dbReference>
<feature type="domain" description="YutG/PgpA" evidence="2">
    <location>
        <begin position="2"/>
        <end position="138"/>
    </location>
</feature>
<dbReference type="PANTHER" id="PTHR36305:SF1">
    <property type="entry name" value="PHOSPHATIDYLGLYCEROPHOSPHATASE A"/>
    <property type="match status" value="1"/>
</dbReference>
<dbReference type="EMBL" id="DSDO01000211">
    <property type="protein sequence ID" value="HDR46660.1"/>
    <property type="molecule type" value="Genomic_DNA"/>
</dbReference>